<dbReference type="InterPro" id="IPR020472">
    <property type="entry name" value="WD40_PAC1"/>
</dbReference>
<dbReference type="Pfam" id="PF13560">
    <property type="entry name" value="HTH_31"/>
    <property type="match status" value="1"/>
</dbReference>
<dbReference type="InterPro" id="IPR001387">
    <property type="entry name" value="Cro/C1-type_HTH"/>
</dbReference>
<dbReference type="Pfam" id="PF23414">
    <property type="entry name" value="Beta-prop_EML_2"/>
    <property type="match status" value="1"/>
</dbReference>
<dbReference type="SMART" id="SM00530">
    <property type="entry name" value="HTH_XRE"/>
    <property type="match status" value="1"/>
</dbReference>
<feature type="repeat" description="WD" evidence="3">
    <location>
        <begin position="720"/>
        <end position="761"/>
    </location>
</feature>
<dbReference type="Proteomes" id="UP001519332">
    <property type="component" value="Unassembled WGS sequence"/>
</dbReference>
<accession>A0ABS4TYX7</accession>
<evidence type="ECO:0000313" key="6">
    <source>
        <dbReference type="Proteomes" id="UP001519332"/>
    </source>
</evidence>
<evidence type="ECO:0000256" key="3">
    <source>
        <dbReference type="PROSITE-ProRule" id="PRU00221"/>
    </source>
</evidence>
<keyword evidence="2" id="KW-0677">Repeat</keyword>
<feature type="domain" description="HTH cro/C1-type" evidence="4">
    <location>
        <begin position="21"/>
        <end position="77"/>
    </location>
</feature>
<dbReference type="Pfam" id="PF25173">
    <property type="entry name" value="Beta-prop_WDR3_1st"/>
    <property type="match status" value="1"/>
</dbReference>
<keyword evidence="1 3" id="KW-0853">WD repeat</keyword>
<protein>
    <submittedName>
        <fullName evidence="5">WD40 repeat protein/energy-coupling factor transporter ATP-binding protein EcfA2</fullName>
    </submittedName>
</protein>
<feature type="repeat" description="WD" evidence="3">
    <location>
        <begin position="927"/>
        <end position="968"/>
    </location>
</feature>
<organism evidence="5 6">
    <name type="scientific">Kibdelosporangium banguiense</name>
    <dbReference type="NCBI Taxonomy" id="1365924"/>
    <lineage>
        <taxon>Bacteria</taxon>
        <taxon>Bacillati</taxon>
        <taxon>Actinomycetota</taxon>
        <taxon>Actinomycetes</taxon>
        <taxon>Pseudonocardiales</taxon>
        <taxon>Pseudonocardiaceae</taxon>
        <taxon>Kibdelosporangium</taxon>
    </lineage>
</organism>
<dbReference type="InterPro" id="IPR049052">
    <property type="entry name" value="nSTAND1"/>
</dbReference>
<dbReference type="InterPro" id="IPR019775">
    <property type="entry name" value="WD40_repeat_CS"/>
</dbReference>
<keyword evidence="5" id="KW-0547">Nucleotide-binding</keyword>
<dbReference type="PROSITE" id="PS00678">
    <property type="entry name" value="WD_REPEATS_1"/>
    <property type="match status" value="12"/>
</dbReference>
<feature type="repeat" description="WD" evidence="3">
    <location>
        <begin position="1137"/>
        <end position="1169"/>
    </location>
</feature>
<feature type="repeat" description="WD" evidence="3">
    <location>
        <begin position="1053"/>
        <end position="1094"/>
    </location>
</feature>
<dbReference type="CDD" id="cd00200">
    <property type="entry name" value="WD40"/>
    <property type="match status" value="2"/>
</dbReference>
<reference evidence="5 6" key="1">
    <citation type="submission" date="2021-03" db="EMBL/GenBank/DDBJ databases">
        <title>Sequencing the genomes of 1000 actinobacteria strains.</title>
        <authorList>
            <person name="Klenk H.-P."/>
        </authorList>
    </citation>
    <scope>NUCLEOTIDE SEQUENCE [LARGE SCALE GENOMIC DNA]</scope>
    <source>
        <strain evidence="5 6">DSM 46670</strain>
    </source>
</reference>
<dbReference type="Pfam" id="PF20703">
    <property type="entry name" value="nSTAND1"/>
    <property type="match status" value="1"/>
</dbReference>
<dbReference type="Gene3D" id="2.130.10.10">
    <property type="entry name" value="YVTN repeat-like/Quinoprotein amine dehydrogenase"/>
    <property type="match status" value="7"/>
</dbReference>
<name>A0ABS4TYX7_9PSEU</name>
<dbReference type="SMART" id="SM00320">
    <property type="entry name" value="WD40"/>
    <property type="match status" value="14"/>
</dbReference>
<dbReference type="InterPro" id="IPR001680">
    <property type="entry name" value="WD40_rpt"/>
</dbReference>
<feature type="repeat" description="WD" evidence="3">
    <location>
        <begin position="804"/>
        <end position="845"/>
    </location>
</feature>
<evidence type="ECO:0000256" key="1">
    <source>
        <dbReference type="ARBA" id="ARBA00022574"/>
    </source>
</evidence>
<dbReference type="SUPFAM" id="SSF50978">
    <property type="entry name" value="WD40 repeat-like"/>
    <property type="match status" value="2"/>
</dbReference>
<feature type="repeat" description="WD" evidence="3">
    <location>
        <begin position="895"/>
        <end position="926"/>
    </location>
</feature>
<dbReference type="PROSITE" id="PS50082">
    <property type="entry name" value="WD_REPEATS_2"/>
    <property type="match status" value="14"/>
</dbReference>
<sequence>MPRPEGPLDPDAGVVQRFAWELRQLREKAGSPPYRELGRRAHYSQATLAKAAGGRDLPSLAVTIAYVRACGGDTEEWEARWREAAAEAAPGALAGVTDAREADAVAPYVGLAAFGLEDADRFFGREQLVAELVGKLERHRFVAVVGASGSGKSSLLRAGLLPAVREECAAVVITPGADPVSRLQRALEARPAGTDVLLVVDQFEELFTLCPDRAAQERFITGLLETVRQPGSRTQVVLGVRADFYAHCAQHGGLVEALREAQVLVGPMNTDELRAVITGPAVRFGYSVEGALAARLIGDATGQPGVLPLVSHALRETWRRRRGNALTLAGYDAAGGIQRAIARTAEQAYASLDGEQQRIARQIFGRLVALGEGTEDTKRRIDRSELDHGNPDTAVVVDALVLARLLTVDADNVEIAHEALIRCWPRLRDWLTEDRDGLRIHRQLTEAAQAWDALDRDPGALYQGTRLDLARDWANTPPQRAHMNALEQKFLDASNHAAQRRTRRLRQLVAALATLLVLAMAASVVAIQQRQTALDQRQTALAGKLAAKSATLAVVGQPDASMLLAVEAFHQDPTLVEARSALLSSQSQYFTARLAGHTDAVFGVAFSPDGRILATASADQAVRLWDVANHNLIATLTGHTSEVYGVAFSPDGHTLATTSRDQTVRLWDVANHNLIATLSGHTGGVSDVAFSPDGRILATASDDMTVRLWDVANHNLIATLTGHTSEVFAVAFSPDGRILATASDDMTVRLWDVANHNLIATLTGHTGAVSDVAFSPDGRILATASDDMTVRLWDVANHNLIATLTGHTSEVFEVAFSPDGHTLATASADQAVRLWDVANHNLIATLTGHTSEVFEVAFSPDGHTLATAGRDNTAVLWGMNSPILTPYPAAPAFDVAFSPGGHILATASADQAVRLWDVANHNLIATLTGHTGAVSDVAFSPDGHTLATASADQTVRLWDVANHNLIATLTGHTSEVYGVAFSPDGHTLATTSRDQTVRLWDVANHNLIATLTGHTSEVYGVAFSPDGHTLATASADQTVRLWDVANHNLIATLTGHTSEVLAVAFSPDGHTLATTSRDQTVRLWDVANHNLIATLTGHTSEVLAVAFSPDGHTLATTSRDQTVRLWDVANHNLIATLTGHTSEVLAVAFSPDGHTLATAGKDGTIRLWDPDPARVTARNCRLIGTVTQARWEQLMPELPYHPTCS</sequence>
<dbReference type="GO" id="GO:0005524">
    <property type="term" value="F:ATP binding"/>
    <property type="evidence" value="ECO:0007669"/>
    <property type="project" value="UniProtKB-KW"/>
</dbReference>
<dbReference type="PANTHER" id="PTHR19879">
    <property type="entry name" value="TRANSCRIPTION INITIATION FACTOR TFIID"/>
    <property type="match status" value="1"/>
</dbReference>
<gene>
    <name evidence="5" type="ORF">JOF56_009990</name>
</gene>
<dbReference type="RefSeq" id="WP_209646345.1">
    <property type="nucleotide sequence ID" value="NZ_JAGINW010000001.1"/>
</dbReference>
<dbReference type="InterPro" id="IPR036322">
    <property type="entry name" value="WD40_repeat_dom_sf"/>
</dbReference>
<dbReference type="InterPro" id="IPR055442">
    <property type="entry name" value="Beta-prop_EML-like_2nd"/>
</dbReference>
<feature type="repeat" description="WD" evidence="3">
    <location>
        <begin position="1011"/>
        <end position="1052"/>
    </location>
</feature>
<dbReference type="PRINTS" id="PR00320">
    <property type="entry name" value="GPROTEINBRPT"/>
</dbReference>
<dbReference type="Gene3D" id="3.40.50.300">
    <property type="entry name" value="P-loop containing nucleotide triphosphate hydrolases"/>
    <property type="match status" value="1"/>
</dbReference>
<feature type="repeat" description="WD" evidence="3">
    <location>
        <begin position="1095"/>
        <end position="1136"/>
    </location>
</feature>
<feature type="repeat" description="WD" evidence="3">
    <location>
        <begin position="678"/>
        <end position="719"/>
    </location>
</feature>
<keyword evidence="5" id="KW-0067">ATP-binding</keyword>
<feature type="repeat" description="WD" evidence="3">
    <location>
        <begin position="594"/>
        <end position="635"/>
    </location>
</feature>
<dbReference type="EMBL" id="JAGINW010000001">
    <property type="protein sequence ID" value="MBP2329605.1"/>
    <property type="molecule type" value="Genomic_DNA"/>
</dbReference>
<evidence type="ECO:0000313" key="5">
    <source>
        <dbReference type="EMBL" id="MBP2329605.1"/>
    </source>
</evidence>
<dbReference type="SUPFAM" id="SSF52540">
    <property type="entry name" value="P-loop containing nucleoside triphosphate hydrolases"/>
    <property type="match status" value="1"/>
</dbReference>
<evidence type="ECO:0000259" key="4">
    <source>
        <dbReference type="SMART" id="SM00530"/>
    </source>
</evidence>
<proteinExistence type="predicted"/>
<keyword evidence="6" id="KW-1185">Reference proteome</keyword>
<evidence type="ECO:0000256" key="2">
    <source>
        <dbReference type="ARBA" id="ARBA00022737"/>
    </source>
</evidence>
<dbReference type="PROSITE" id="PS50294">
    <property type="entry name" value="WD_REPEATS_REGION"/>
    <property type="match status" value="14"/>
</dbReference>
<feature type="repeat" description="WD" evidence="3">
    <location>
        <begin position="762"/>
        <end position="803"/>
    </location>
</feature>
<dbReference type="PANTHER" id="PTHR19879:SF9">
    <property type="entry name" value="TRANSCRIPTION INITIATION FACTOR TFIID SUBUNIT 5"/>
    <property type="match status" value="1"/>
</dbReference>
<dbReference type="Pfam" id="PF00400">
    <property type="entry name" value="WD40"/>
    <property type="match status" value="6"/>
</dbReference>
<feature type="repeat" description="WD" evidence="3">
    <location>
        <begin position="846"/>
        <end position="881"/>
    </location>
</feature>
<dbReference type="InterPro" id="IPR027417">
    <property type="entry name" value="P-loop_NTPase"/>
</dbReference>
<dbReference type="InterPro" id="IPR015943">
    <property type="entry name" value="WD40/YVTN_repeat-like_dom_sf"/>
</dbReference>
<feature type="repeat" description="WD" evidence="3">
    <location>
        <begin position="636"/>
        <end position="677"/>
    </location>
</feature>
<comment type="caution">
    <text evidence="5">The sequence shown here is derived from an EMBL/GenBank/DDBJ whole genome shotgun (WGS) entry which is preliminary data.</text>
</comment>
<feature type="repeat" description="WD" evidence="3">
    <location>
        <begin position="969"/>
        <end position="1010"/>
    </location>
</feature>